<evidence type="ECO:0000313" key="3">
    <source>
        <dbReference type="EMBL" id="MBD2863320.1"/>
    </source>
</evidence>
<dbReference type="PROSITE" id="PS51257">
    <property type="entry name" value="PROKAR_LIPOPROTEIN"/>
    <property type="match status" value="1"/>
</dbReference>
<keyword evidence="1" id="KW-0732">Signal</keyword>
<dbReference type="InterPro" id="IPR001119">
    <property type="entry name" value="SLH_dom"/>
</dbReference>
<dbReference type="EMBL" id="JACXJA010000019">
    <property type="protein sequence ID" value="MBD2863320.1"/>
    <property type="molecule type" value="Genomic_DNA"/>
</dbReference>
<comment type="caution">
    <text evidence="3">The sequence shown here is derived from an EMBL/GenBank/DDBJ whole genome shotgun (WGS) entry which is preliminary data.</text>
</comment>
<name>A0A927CCG8_9BACL</name>
<reference evidence="3" key="1">
    <citation type="submission" date="2020-09" db="EMBL/GenBank/DDBJ databases">
        <title>A novel bacterium of genus Paenibacillus, isolated from South China Sea.</title>
        <authorList>
            <person name="Huang H."/>
            <person name="Mo K."/>
            <person name="Hu Y."/>
        </authorList>
    </citation>
    <scope>NUCLEOTIDE SEQUENCE</scope>
    <source>
        <strain evidence="3">IB182363</strain>
    </source>
</reference>
<organism evidence="3 4">
    <name type="scientific">Paenibacillus oceani</name>
    <dbReference type="NCBI Taxonomy" id="2772510"/>
    <lineage>
        <taxon>Bacteria</taxon>
        <taxon>Bacillati</taxon>
        <taxon>Bacillota</taxon>
        <taxon>Bacilli</taxon>
        <taxon>Bacillales</taxon>
        <taxon>Paenibacillaceae</taxon>
        <taxon>Paenibacillus</taxon>
    </lineage>
</organism>
<evidence type="ECO:0000256" key="1">
    <source>
        <dbReference type="SAM" id="SignalP"/>
    </source>
</evidence>
<feature type="chain" id="PRO_5036760084" evidence="1">
    <location>
        <begin position="28"/>
        <end position="434"/>
    </location>
</feature>
<gene>
    <name evidence="3" type="ORF">IDH45_15105</name>
</gene>
<dbReference type="PROSITE" id="PS51272">
    <property type="entry name" value="SLH"/>
    <property type="match status" value="1"/>
</dbReference>
<evidence type="ECO:0000259" key="2">
    <source>
        <dbReference type="PROSITE" id="PS51272"/>
    </source>
</evidence>
<proteinExistence type="predicted"/>
<dbReference type="Pfam" id="PF00395">
    <property type="entry name" value="SLH"/>
    <property type="match status" value="2"/>
</dbReference>
<keyword evidence="4" id="KW-1185">Reference proteome</keyword>
<evidence type="ECO:0000313" key="4">
    <source>
        <dbReference type="Proteomes" id="UP000639396"/>
    </source>
</evidence>
<sequence length="434" mass="47481">MNKHWITLSALLLIVSACDSTTTSASAHTGLKAEPAAAASSGAAKNVVLTDISGHWGETSIQKAVKKGYVDGYEDATFRAEKEVSRAEFIKMVLTAMGPDTTAAKPAVDSKQAGSAKELTVSAGEPANWYDSYVQKAQEIGIQRKEDFKEGDMNTSMTRLEMARIAVRATDPTLQKPEVRIDDRSVMYNATKKGLIQGLEAGDLAPDNTTTRAQSVTIIERVLTVNSGGTLEVDKYALGNAELALKKTNIFTVMPEFFGGKGFPWNMDNLTIETSDGLYKGVVTRVVAVDLEDPNDPNRGIMGDLNELVWRGGGNEYFNVLDYPDSYLFVVETHTEFNNDESYTLYPKRANGLDFSLYGILRPDSSALSEGKLNSWARLYNKNDTQKALKAMILPKHGIQTDGSITLRLRVTSHPSAGPNYKDVFELVTPKLIE</sequence>
<protein>
    <submittedName>
        <fullName evidence="3">S-layer homology domain-containing protein</fullName>
    </submittedName>
</protein>
<feature type="domain" description="SLH" evidence="2">
    <location>
        <begin position="44"/>
        <end position="107"/>
    </location>
</feature>
<dbReference type="AlphaFoldDB" id="A0A927CCG8"/>
<dbReference type="Proteomes" id="UP000639396">
    <property type="component" value="Unassembled WGS sequence"/>
</dbReference>
<feature type="signal peptide" evidence="1">
    <location>
        <begin position="1"/>
        <end position="27"/>
    </location>
</feature>
<dbReference type="RefSeq" id="WP_190928954.1">
    <property type="nucleotide sequence ID" value="NZ_JACXJA010000019.1"/>
</dbReference>
<accession>A0A927CCG8</accession>